<dbReference type="RefSeq" id="WP_116020624.1">
    <property type="nucleotide sequence ID" value="NZ_QTTT01000001.1"/>
</dbReference>
<feature type="region of interest" description="Disordered" evidence="1">
    <location>
        <begin position="48"/>
        <end position="67"/>
    </location>
</feature>
<keyword evidence="2" id="KW-0812">Transmembrane</keyword>
<proteinExistence type="predicted"/>
<keyword evidence="2" id="KW-1133">Transmembrane helix</keyword>
<dbReference type="Proteomes" id="UP000256661">
    <property type="component" value="Unassembled WGS sequence"/>
</dbReference>
<organism evidence="3 4">
    <name type="scientific">Thermomonospora umbrina</name>
    <dbReference type="NCBI Taxonomy" id="111806"/>
    <lineage>
        <taxon>Bacteria</taxon>
        <taxon>Bacillati</taxon>
        <taxon>Actinomycetota</taxon>
        <taxon>Actinomycetes</taxon>
        <taxon>Streptosporangiales</taxon>
        <taxon>Thermomonosporaceae</taxon>
        <taxon>Thermomonospora</taxon>
    </lineage>
</organism>
<evidence type="ECO:0000313" key="4">
    <source>
        <dbReference type="Proteomes" id="UP000256661"/>
    </source>
</evidence>
<accession>A0A3D9SFK8</accession>
<feature type="region of interest" description="Disordered" evidence="1">
    <location>
        <begin position="98"/>
        <end position="141"/>
    </location>
</feature>
<gene>
    <name evidence="3" type="ORF">DFJ69_0066</name>
</gene>
<name>A0A3D9SFK8_9ACTN</name>
<keyword evidence="4" id="KW-1185">Reference proteome</keyword>
<dbReference type="AlphaFoldDB" id="A0A3D9SFK8"/>
<dbReference type="Pfam" id="PF12277">
    <property type="entry name" value="DUF3618"/>
    <property type="match status" value="1"/>
</dbReference>
<feature type="compositionally biased region" description="Basic residues" evidence="1">
    <location>
        <begin position="119"/>
        <end position="141"/>
    </location>
</feature>
<feature type="compositionally biased region" description="Low complexity" evidence="1">
    <location>
        <begin position="52"/>
        <end position="67"/>
    </location>
</feature>
<protein>
    <submittedName>
        <fullName evidence="3">Uncharacterized protein DUF3618</fullName>
    </submittedName>
</protein>
<feature type="transmembrane region" description="Helical" evidence="2">
    <location>
        <begin position="69"/>
        <end position="90"/>
    </location>
</feature>
<keyword evidence="2" id="KW-0472">Membrane</keyword>
<evidence type="ECO:0000313" key="3">
    <source>
        <dbReference type="EMBL" id="REE94718.1"/>
    </source>
</evidence>
<reference evidence="3 4" key="1">
    <citation type="submission" date="2018-08" db="EMBL/GenBank/DDBJ databases">
        <title>Sequencing the genomes of 1000 actinobacteria strains.</title>
        <authorList>
            <person name="Klenk H.-P."/>
        </authorList>
    </citation>
    <scope>NUCLEOTIDE SEQUENCE [LARGE SCALE GENOMIC DNA]</scope>
    <source>
        <strain evidence="3 4">DSM 43927</strain>
    </source>
</reference>
<comment type="caution">
    <text evidence="3">The sequence shown here is derived from an EMBL/GenBank/DDBJ whole genome shotgun (WGS) entry which is preliminary data.</text>
</comment>
<dbReference type="EMBL" id="QTTT01000001">
    <property type="protein sequence ID" value="REE94718.1"/>
    <property type="molecule type" value="Genomic_DNA"/>
</dbReference>
<dbReference type="InterPro" id="IPR022062">
    <property type="entry name" value="DUF3618"/>
</dbReference>
<evidence type="ECO:0000256" key="1">
    <source>
        <dbReference type="SAM" id="MobiDB-lite"/>
    </source>
</evidence>
<sequence>MTTSGSNATSTAADIERTRAEIGETVEALAAKADVKARAQHKLGEVRDRFGARASGPAGRSGAAEMTPAARTSGAGLAALAAAVVAAWLWRRRRARRRSAWHRAAHVTRTRADALRSRTGARAKTAKSRAHARPSRHSMRG</sequence>
<evidence type="ECO:0000256" key="2">
    <source>
        <dbReference type="SAM" id="Phobius"/>
    </source>
</evidence>
<feature type="compositionally biased region" description="Basic residues" evidence="1">
    <location>
        <begin position="98"/>
        <end position="109"/>
    </location>
</feature>